<accession>A0ABT5HY71</accession>
<dbReference type="Proteomes" id="UP001214854">
    <property type="component" value="Unassembled WGS sequence"/>
</dbReference>
<sequence length="141" mass="16038">MSLAEALKKQGIVNDKPLSKEDVISDKSILKSLDHYLTVINPRIRISKSGDIFIDSQRSLPSEIETYFQKSNMIAFLLFKSEIDKLNMGDYSGYPEISSTNKIDNDHLKLLPLAICYRIKLAINERNGPIYEQARKLAETC</sequence>
<keyword evidence="2" id="KW-1185">Reference proteome</keyword>
<dbReference type="EMBL" id="JAQQKX010000019">
    <property type="protein sequence ID" value="MDC7685036.1"/>
    <property type="molecule type" value="Genomic_DNA"/>
</dbReference>
<comment type="caution">
    <text evidence="1">The sequence shown here is derived from an EMBL/GenBank/DDBJ whole genome shotgun (WGS) entry which is preliminary data.</text>
</comment>
<gene>
    <name evidence="1" type="ORF">PQU92_17260</name>
</gene>
<protein>
    <submittedName>
        <fullName evidence="1">Uncharacterized protein</fullName>
    </submittedName>
</protein>
<dbReference type="RefSeq" id="WP_272749537.1">
    <property type="nucleotide sequence ID" value="NZ_JAQQKX010000019.1"/>
</dbReference>
<reference evidence="1 2" key="1">
    <citation type="submission" date="2023-01" db="EMBL/GenBank/DDBJ databases">
        <title>Novel species of the genus Asticcacaulis isolated from rivers.</title>
        <authorList>
            <person name="Lu H."/>
        </authorList>
    </citation>
    <scope>NUCLEOTIDE SEQUENCE [LARGE SCALE GENOMIC DNA]</scope>
    <source>
        <strain evidence="1 2">BYS171W</strain>
    </source>
</reference>
<proteinExistence type="predicted"/>
<name>A0ABT5HY71_9CAUL</name>
<evidence type="ECO:0000313" key="1">
    <source>
        <dbReference type="EMBL" id="MDC7685036.1"/>
    </source>
</evidence>
<evidence type="ECO:0000313" key="2">
    <source>
        <dbReference type="Proteomes" id="UP001214854"/>
    </source>
</evidence>
<organism evidence="1 2">
    <name type="scientific">Asticcacaulis aquaticus</name>
    <dbReference type="NCBI Taxonomy" id="2984212"/>
    <lineage>
        <taxon>Bacteria</taxon>
        <taxon>Pseudomonadati</taxon>
        <taxon>Pseudomonadota</taxon>
        <taxon>Alphaproteobacteria</taxon>
        <taxon>Caulobacterales</taxon>
        <taxon>Caulobacteraceae</taxon>
        <taxon>Asticcacaulis</taxon>
    </lineage>
</organism>